<dbReference type="Proteomes" id="UP000325030">
    <property type="component" value="Chromosome"/>
</dbReference>
<organism evidence="2 4">
    <name type="scientific">Sulfuracidifex tepidarius</name>
    <dbReference type="NCBI Taxonomy" id="1294262"/>
    <lineage>
        <taxon>Archaea</taxon>
        <taxon>Thermoproteota</taxon>
        <taxon>Thermoprotei</taxon>
        <taxon>Sulfolobales</taxon>
        <taxon>Sulfolobaceae</taxon>
        <taxon>Sulfuracidifex</taxon>
    </lineage>
</organism>
<dbReference type="Proteomes" id="UP000322983">
    <property type="component" value="Chromosome"/>
</dbReference>
<accession>A0A510E4M7</accession>
<evidence type="ECO:0000313" key="3">
    <source>
        <dbReference type="EMBL" id="BBG27030.1"/>
    </source>
</evidence>
<feature type="transmembrane region" description="Helical" evidence="1">
    <location>
        <begin position="47"/>
        <end position="75"/>
    </location>
</feature>
<feature type="transmembrane region" description="Helical" evidence="1">
    <location>
        <begin position="96"/>
        <end position="118"/>
    </location>
</feature>
<feature type="transmembrane region" description="Helical" evidence="1">
    <location>
        <begin position="21"/>
        <end position="41"/>
    </location>
</feature>
<dbReference type="AlphaFoldDB" id="A0A510DVL9"/>
<keyword evidence="1" id="KW-0472">Membrane</keyword>
<dbReference type="EMBL" id="AP018929">
    <property type="protein sequence ID" value="BBG24273.1"/>
    <property type="molecule type" value="Genomic_DNA"/>
</dbReference>
<accession>A0A510DVL9</accession>
<feature type="transmembrane region" description="Helical" evidence="1">
    <location>
        <begin position="212"/>
        <end position="231"/>
    </location>
</feature>
<feature type="transmembrane region" description="Helical" evidence="1">
    <location>
        <begin position="164"/>
        <end position="182"/>
    </location>
</feature>
<gene>
    <name evidence="2" type="ORF">IC006_1582</name>
    <name evidence="3" type="ORF">IC007_1559</name>
</gene>
<reference evidence="2 4" key="2">
    <citation type="journal article" date="2020" name="Int. J. Syst. Evol. Microbiol.">
        <title>Sulfuracidifex tepidarius gen. nov., sp. nov. and transfer of Sulfolobus metallicus Huber and Stetter 1992 to the genus Sulfuracidifex as Sulfuracidifex metallicus comb. nov.</title>
        <authorList>
            <person name="Itoh T."/>
            <person name="Miura T."/>
            <person name="Sakai H.D."/>
            <person name="Kato S."/>
            <person name="Ohkuma M."/>
            <person name="Takashina T."/>
        </authorList>
    </citation>
    <scope>NUCLEOTIDE SEQUENCE [LARGE SCALE GENOMIC DNA]</scope>
    <source>
        <strain evidence="2 4">IC-006</strain>
        <strain evidence="3">IC-007</strain>
    </source>
</reference>
<evidence type="ECO:0000313" key="4">
    <source>
        <dbReference type="Proteomes" id="UP000322983"/>
    </source>
</evidence>
<keyword evidence="1" id="KW-1133">Transmembrane helix</keyword>
<dbReference type="STRING" id="1294262.GCA_001316085_00454"/>
<dbReference type="KEGG" id="step:IC006_1582"/>
<proteinExistence type="predicted"/>
<reference evidence="5" key="1">
    <citation type="submission" date="2018-09" db="EMBL/GenBank/DDBJ databases">
        <title>Complete Genome Sequencing of Sulfolobus sp. JCM 16834.</title>
        <authorList>
            <person name="Kato S."/>
            <person name="Itoh T."/>
            <person name="Ohkuma M."/>
        </authorList>
    </citation>
    <scope>NUCLEOTIDE SEQUENCE [LARGE SCALE GENOMIC DNA]</scope>
    <source>
        <strain evidence="5">IC-007</strain>
    </source>
</reference>
<dbReference type="EMBL" id="AP018930">
    <property type="protein sequence ID" value="BBG27030.1"/>
    <property type="molecule type" value="Genomic_DNA"/>
</dbReference>
<feature type="transmembrane region" description="Helical" evidence="1">
    <location>
        <begin position="124"/>
        <end position="157"/>
    </location>
</feature>
<keyword evidence="1" id="KW-0812">Transmembrane</keyword>
<evidence type="ECO:0000313" key="2">
    <source>
        <dbReference type="EMBL" id="BBG24273.1"/>
    </source>
</evidence>
<evidence type="ECO:0000256" key="1">
    <source>
        <dbReference type="SAM" id="Phobius"/>
    </source>
</evidence>
<sequence>MKDVMTIRFPTIDKLYNYIDRVIIGILTGFISFNLLKGISLPYGVNYFVTALIVVASVLLAGLMPALLMIGAVTLEFLKTYSILGTDLFGKPDIEFLALSSVSLILLIIIPIISYAKYLDLSSYVISLAIISSLIGPTVNYLLLDIPLLIIAGFFAITQKKTDIGASILSPLPFFSVFLLNFTSADKALLLIAAILIEISSILSFYLKNGIAIVAGVPPIISSIILSVSLPSVNKEIILLSSIMSLAGISTYVGYSYLVSVSVYKNEITLKKKSLTEDLQEAIKGLKDLDAMKSENFPVTNSVQLALMKMDEINKKIGECNSPKCLDQLREEMEAALSSVSRYVNDIIFEKIITFNNVIDELKNKGLVIDKIEIPKDELKIDSNTSYTIARILSKIESEYTLATQTVLKIADKLNETTGIELTHDVRVIPDIEKLPSFYDKLVDPVIMEKINNCLDNLLLLLQNINEMKEEKDRNVEIFKSIIDAKQLKGINKIDYSYDTIKRGLNYVYNFVNGLIDESSAIISVYPFLTNITKLDVLQRIKQTLTSEGVPMCRKINVLSSSVKMLEDTSSVLKYKDYLKDIDSIVLGIKGELQSDGKQCISLEELGIKKDLVPFIDAKIKDEKDGILIIDGNLCRSN</sequence>
<evidence type="ECO:0000313" key="5">
    <source>
        <dbReference type="Proteomes" id="UP000325030"/>
    </source>
</evidence>
<feature type="transmembrane region" description="Helical" evidence="1">
    <location>
        <begin position="237"/>
        <end position="264"/>
    </location>
</feature>
<dbReference type="OrthoDB" id="43116at2157"/>
<name>A0A510DVL9_9CREN</name>
<protein>
    <submittedName>
        <fullName evidence="2">Uncharacterized protein</fullName>
    </submittedName>
</protein>
<keyword evidence="4" id="KW-1185">Reference proteome</keyword>
<feature type="transmembrane region" description="Helical" evidence="1">
    <location>
        <begin position="188"/>
        <end position="207"/>
    </location>
</feature>